<name>A0A2Z6AW48_9BACT</name>
<sequence>MEKQDLELIAELSDMNPEVKILWEEHLLYEKQLDKLDKKSHLTPEEDRVVKEVKKKKLTGKTKLLNILARHRAEA</sequence>
<evidence type="ECO:0000313" key="2">
    <source>
        <dbReference type="Proteomes" id="UP000269883"/>
    </source>
</evidence>
<dbReference type="EMBL" id="AP017378">
    <property type="protein sequence ID" value="BBD07474.1"/>
    <property type="molecule type" value="Genomic_DNA"/>
</dbReference>
<evidence type="ECO:0000313" key="1">
    <source>
        <dbReference type="EMBL" id="BBD07474.1"/>
    </source>
</evidence>
<organism evidence="1 2">
    <name type="scientific">Desulfovibrio ferrophilus</name>
    <dbReference type="NCBI Taxonomy" id="241368"/>
    <lineage>
        <taxon>Bacteria</taxon>
        <taxon>Pseudomonadati</taxon>
        <taxon>Thermodesulfobacteriota</taxon>
        <taxon>Desulfovibrionia</taxon>
        <taxon>Desulfovibrionales</taxon>
        <taxon>Desulfovibrionaceae</taxon>
        <taxon>Desulfovibrio</taxon>
    </lineage>
</organism>
<dbReference type="OrthoDB" id="5471937at2"/>
<reference evidence="1 2" key="1">
    <citation type="journal article" date="2018" name="Sci. Adv.">
        <title>Multi-heme cytochromes provide a pathway for survival in energy-limited environments.</title>
        <authorList>
            <person name="Deng X."/>
            <person name="Dohmae N."/>
            <person name="Nealson K.H."/>
            <person name="Hashimoto K."/>
            <person name="Okamoto A."/>
        </authorList>
    </citation>
    <scope>NUCLEOTIDE SEQUENCE [LARGE SCALE GENOMIC DNA]</scope>
    <source>
        <strain evidence="1 2">IS5</strain>
    </source>
</reference>
<dbReference type="AlphaFoldDB" id="A0A2Z6AW48"/>
<proteinExistence type="predicted"/>
<evidence type="ECO:0008006" key="3">
    <source>
        <dbReference type="Google" id="ProtNLM"/>
    </source>
</evidence>
<dbReference type="Proteomes" id="UP000269883">
    <property type="component" value="Chromosome"/>
</dbReference>
<accession>A0A2Z6AW48</accession>
<keyword evidence="2" id="KW-1185">Reference proteome</keyword>
<dbReference type="Gene3D" id="6.10.280.50">
    <property type="match status" value="1"/>
</dbReference>
<dbReference type="RefSeq" id="WP_126376753.1">
    <property type="nucleotide sequence ID" value="NZ_AP017378.1"/>
</dbReference>
<gene>
    <name evidence="1" type="ORF">DFE_0748</name>
</gene>
<dbReference type="KEGG" id="dfl:DFE_0748"/>
<protein>
    <recommendedName>
        <fullName evidence="3">DUF465 domain-containing protein</fullName>
    </recommendedName>
</protein>
<dbReference type="InterPro" id="IPR038444">
    <property type="entry name" value="DUF465_sf"/>
</dbReference>